<keyword evidence="9" id="KW-0472">Membrane</keyword>
<evidence type="ECO:0008006" key="13">
    <source>
        <dbReference type="Google" id="ProtNLM"/>
    </source>
</evidence>
<dbReference type="EMBL" id="JAKJXP020000132">
    <property type="protein sequence ID" value="KAK7743690.1"/>
    <property type="molecule type" value="Genomic_DNA"/>
</dbReference>
<sequence>MSSDFLPPQIDSINERAMSNDETFTKPEPPMRSDSSSGSSDEDRDVNAPVPVRPKFHSRKSSGTIIVPRDSRDSSDSGPVETRFAPNDVRSMSPRRTSRDLEIMGREAREELHRHAKALQESLLMIFHRIEAVKEEHDKLDNNNKFLQKYIGDLMSTSKITSTTRGRK</sequence>
<keyword evidence="6" id="KW-0963">Cytoplasm</keyword>
<evidence type="ECO:0000313" key="12">
    <source>
        <dbReference type="Proteomes" id="UP001320420"/>
    </source>
</evidence>
<evidence type="ECO:0000256" key="2">
    <source>
        <dbReference type="ARBA" id="ARBA00004255"/>
    </source>
</evidence>
<evidence type="ECO:0000256" key="10">
    <source>
        <dbReference type="SAM" id="MobiDB-lite"/>
    </source>
</evidence>
<organism evidence="11 12">
    <name type="scientific">Diatrype stigma</name>
    <dbReference type="NCBI Taxonomy" id="117547"/>
    <lineage>
        <taxon>Eukaryota</taxon>
        <taxon>Fungi</taxon>
        <taxon>Dikarya</taxon>
        <taxon>Ascomycota</taxon>
        <taxon>Pezizomycotina</taxon>
        <taxon>Sordariomycetes</taxon>
        <taxon>Xylariomycetidae</taxon>
        <taxon>Xylariales</taxon>
        <taxon>Diatrypaceae</taxon>
        <taxon>Diatrype</taxon>
    </lineage>
</organism>
<comment type="subcellular location">
    <subcellularLocation>
        <location evidence="3">Cytoplasm</location>
        <location evidence="3">Cytosol</location>
    </subcellularLocation>
    <subcellularLocation>
        <location evidence="2">Golgi apparatus membrane</location>
        <topology evidence="2">Peripheral membrane protein</topology>
        <orientation evidence="2">Cytoplasmic side</orientation>
    </subcellularLocation>
    <subcellularLocation>
        <location evidence="4">Golgi apparatus</location>
        <location evidence="4">trans-Golgi network</location>
    </subcellularLocation>
</comment>
<dbReference type="AlphaFoldDB" id="A0AAN9YIB5"/>
<reference evidence="11 12" key="1">
    <citation type="submission" date="2024-02" db="EMBL/GenBank/DDBJ databases">
        <title>De novo assembly and annotation of 12 fungi associated with fruit tree decline syndrome in Ontario, Canada.</title>
        <authorList>
            <person name="Sulman M."/>
            <person name="Ellouze W."/>
            <person name="Ilyukhin E."/>
        </authorList>
    </citation>
    <scope>NUCLEOTIDE SEQUENCE [LARGE SCALE GENOMIC DNA]</scope>
    <source>
        <strain evidence="11 12">M11/M66-122</strain>
    </source>
</reference>
<dbReference type="Gene3D" id="1.20.5.170">
    <property type="match status" value="1"/>
</dbReference>
<evidence type="ECO:0000313" key="11">
    <source>
        <dbReference type="EMBL" id="KAK7743690.1"/>
    </source>
</evidence>
<dbReference type="Pfam" id="PF10224">
    <property type="entry name" value="DUF2205"/>
    <property type="match status" value="1"/>
</dbReference>
<evidence type="ECO:0000256" key="1">
    <source>
        <dbReference type="ARBA" id="ARBA00002743"/>
    </source>
</evidence>
<feature type="region of interest" description="Disordered" evidence="10">
    <location>
        <begin position="1"/>
        <end position="99"/>
    </location>
</feature>
<protein>
    <recommendedName>
        <fullName evidence="13">BZIP transcription factor</fullName>
    </recommendedName>
</protein>
<evidence type="ECO:0000256" key="4">
    <source>
        <dbReference type="ARBA" id="ARBA00004601"/>
    </source>
</evidence>
<name>A0AAN9YIB5_9PEZI</name>
<dbReference type="PANTHER" id="PTHR21614">
    <property type="entry name" value="SHORT COILED COIL PROTEIN"/>
    <property type="match status" value="1"/>
</dbReference>
<evidence type="ECO:0000256" key="5">
    <source>
        <dbReference type="ARBA" id="ARBA00010880"/>
    </source>
</evidence>
<comment type="similarity">
    <text evidence="5">Belongs to the SCOC family.</text>
</comment>
<dbReference type="PANTHER" id="PTHR21614:SF0">
    <property type="entry name" value="GEO08385P1"/>
    <property type="match status" value="1"/>
</dbReference>
<dbReference type="GO" id="GO:0005802">
    <property type="term" value="C:trans-Golgi network"/>
    <property type="evidence" value="ECO:0007669"/>
    <property type="project" value="TreeGrafter"/>
</dbReference>
<accession>A0AAN9YIB5</accession>
<comment type="function">
    <text evidence="1">Positive regulator of amino acid starvation-induced autophagy.</text>
</comment>
<evidence type="ECO:0000256" key="9">
    <source>
        <dbReference type="ARBA" id="ARBA00023136"/>
    </source>
</evidence>
<proteinExistence type="inferred from homology"/>
<comment type="caution">
    <text evidence="11">The sequence shown here is derived from an EMBL/GenBank/DDBJ whole genome shotgun (WGS) entry which is preliminary data.</text>
</comment>
<evidence type="ECO:0000256" key="7">
    <source>
        <dbReference type="ARBA" id="ARBA00023034"/>
    </source>
</evidence>
<evidence type="ECO:0000256" key="3">
    <source>
        <dbReference type="ARBA" id="ARBA00004514"/>
    </source>
</evidence>
<keyword evidence="8" id="KW-0175">Coiled coil</keyword>
<dbReference type="GO" id="GO:0005829">
    <property type="term" value="C:cytosol"/>
    <property type="evidence" value="ECO:0007669"/>
    <property type="project" value="UniProtKB-SubCell"/>
</dbReference>
<evidence type="ECO:0000256" key="6">
    <source>
        <dbReference type="ARBA" id="ARBA00022490"/>
    </source>
</evidence>
<dbReference type="Proteomes" id="UP001320420">
    <property type="component" value="Unassembled WGS sequence"/>
</dbReference>
<keyword evidence="7" id="KW-0333">Golgi apparatus</keyword>
<dbReference type="InterPro" id="IPR019357">
    <property type="entry name" value="SCOC"/>
</dbReference>
<evidence type="ECO:0000256" key="8">
    <source>
        <dbReference type="ARBA" id="ARBA00023054"/>
    </source>
</evidence>
<gene>
    <name evidence="11" type="ORF">SLS62_010522</name>
</gene>
<dbReference type="GO" id="GO:0000139">
    <property type="term" value="C:Golgi membrane"/>
    <property type="evidence" value="ECO:0007669"/>
    <property type="project" value="UniProtKB-SubCell"/>
</dbReference>
<keyword evidence="12" id="KW-1185">Reference proteome</keyword>